<evidence type="ECO:0000313" key="3">
    <source>
        <dbReference type="Proteomes" id="UP000252519"/>
    </source>
</evidence>
<name>A0A368GDU2_ANCCA</name>
<dbReference type="AlphaFoldDB" id="A0A368GDU2"/>
<evidence type="ECO:0000256" key="1">
    <source>
        <dbReference type="SAM" id="MobiDB-lite"/>
    </source>
</evidence>
<accession>A0A368GDU2</accession>
<dbReference type="EMBL" id="JOJR01000256">
    <property type="protein sequence ID" value="RCN40957.1"/>
    <property type="molecule type" value="Genomic_DNA"/>
</dbReference>
<sequence>MSTDNSLQALKEYEAAWAQYYASLGQTVPAAPTAAPAPAAPGGPGEGPGNGADYSGYYANGAPPPAGPPDAKEVMANAENLMLIHFAHSGKP</sequence>
<feature type="region of interest" description="Disordered" evidence="1">
    <location>
        <begin position="31"/>
        <end position="72"/>
    </location>
</feature>
<feature type="compositionally biased region" description="Low complexity" evidence="1">
    <location>
        <begin position="51"/>
        <end position="61"/>
    </location>
</feature>
<evidence type="ECO:0000313" key="2">
    <source>
        <dbReference type="EMBL" id="RCN40957.1"/>
    </source>
</evidence>
<dbReference type="Proteomes" id="UP000252519">
    <property type="component" value="Unassembled WGS sequence"/>
</dbReference>
<keyword evidence="3" id="KW-1185">Reference proteome</keyword>
<gene>
    <name evidence="2" type="ORF">ANCCAN_13099</name>
</gene>
<comment type="caution">
    <text evidence="2">The sequence shown here is derived from an EMBL/GenBank/DDBJ whole genome shotgun (WGS) entry which is preliminary data.</text>
</comment>
<proteinExistence type="predicted"/>
<protein>
    <submittedName>
        <fullName evidence="2">Uncharacterized protein</fullName>
    </submittedName>
</protein>
<dbReference type="STRING" id="29170.A0A368GDU2"/>
<reference evidence="2 3" key="1">
    <citation type="submission" date="2014-10" db="EMBL/GenBank/DDBJ databases">
        <title>Draft genome of the hookworm Ancylostoma caninum.</title>
        <authorList>
            <person name="Mitreva M."/>
        </authorList>
    </citation>
    <scope>NUCLEOTIDE SEQUENCE [LARGE SCALE GENOMIC DNA]</scope>
    <source>
        <strain evidence="2 3">Baltimore</strain>
    </source>
</reference>
<organism evidence="2 3">
    <name type="scientific">Ancylostoma caninum</name>
    <name type="common">Dog hookworm</name>
    <dbReference type="NCBI Taxonomy" id="29170"/>
    <lineage>
        <taxon>Eukaryota</taxon>
        <taxon>Metazoa</taxon>
        <taxon>Ecdysozoa</taxon>
        <taxon>Nematoda</taxon>
        <taxon>Chromadorea</taxon>
        <taxon>Rhabditida</taxon>
        <taxon>Rhabditina</taxon>
        <taxon>Rhabditomorpha</taxon>
        <taxon>Strongyloidea</taxon>
        <taxon>Ancylostomatidae</taxon>
        <taxon>Ancylostomatinae</taxon>
        <taxon>Ancylostoma</taxon>
    </lineage>
</organism>